<evidence type="ECO:0000256" key="1">
    <source>
        <dbReference type="SAM" id="MobiDB-lite"/>
    </source>
</evidence>
<feature type="transmembrane region" description="Helical" evidence="2">
    <location>
        <begin position="45"/>
        <end position="64"/>
    </location>
</feature>
<dbReference type="PANTHER" id="PTHR31822">
    <property type="entry name" value="SERINE-RICH SINGLE-PASS MEMBRANE PROTEIN 1"/>
    <property type="match status" value="1"/>
</dbReference>
<feature type="compositionally biased region" description="Acidic residues" evidence="1">
    <location>
        <begin position="220"/>
        <end position="231"/>
    </location>
</feature>
<sequence>MGFPFLHLWQFFWANDPLSSDAGQEAGDREYDEDEEDVWGITGKILLYSFIGILTICLVCYVCARVRYYFILSPRNPVCRYHSRFSTWLSRSRFFNGPKRIQQPCDSTLPSGAIAAGYSQDKKQERQFPKPSQESACRRYSLDTDDIDENIWASVWKENEAETILPAARCRQGPAQEQRDTGSYWIRDQPCPHCKAERTRQWLSQHFSKPVSPPPGADTSVEEDFYQEINP</sequence>
<organism evidence="3 4">
    <name type="scientific">Apteryx owenii</name>
    <name type="common">Little spotted kiwi</name>
    <dbReference type="NCBI Taxonomy" id="8824"/>
    <lineage>
        <taxon>Eukaryota</taxon>
        <taxon>Metazoa</taxon>
        <taxon>Chordata</taxon>
        <taxon>Craniata</taxon>
        <taxon>Vertebrata</taxon>
        <taxon>Euteleostomi</taxon>
        <taxon>Archelosauria</taxon>
        <taxon>Archosauria</taxon>
        <taxon>Dinosauria</taxon>
        <taxon>Saurischia</taxon>
        <taxon>Theropoda</taxon>
        <taxon>Coelurosauria</taxon>
        <taxon>Aves</taxon>
        <taxon>Palaeognathae</taxon>
        <taxon>Apterygiformes</taxon>
        <taxon>Apterygidae</taxon>
        <taxon>Apteryx</taxon>
    </lineage>
</organism>
<reference evidence="3" key="2">
    <citation type="submission" date="2025-09" db="UniProtKB">
        <authorList>
            <consortium name="Ensembl"/>
        </authorList>
    </citation>
    <scope>IDENTIFICATION</scope>
</reference>
<dbReference type="Ensembl" id="ENSAOWT00000022847.1">
    <property type="protein sequence ID" value="ENSAOWP00000020163.1"/>
    <property type="gene ID" value="ENSAOWG00000013637.1"/>
</dbReference>
<evidence type="ECO:0000313" key="3">
    <source>
        <dbReference type="Ensembl" id="ENSAOWP00000020163.1"/>
    </source>
</evidence>
<evidence type="ECO:0000256" key="2">
    <source>
        <dbReference type="SAM" id="Phobius"/>
    </source>
</evidence>
<dbReference type="PANTHER" id="PTHR31822:SF1">
    <property type="entry name" value="SERINE-RICH SINGLE-PASS MEMBRANE PROTEIN 1"/>
    <property type="match status" value="1"/>
</dbReference>
<dbReference type="Proteomes" id="UP000694424">
    <property type="component" value="Unplaced"/>
</dbReference>
<proteinExistence type="predicted"/>
<dbReference type="AlphaFoldDB" id="A0A8B9Q1K9"/>
<name>A0A8B9Q1K9_APTOW</name>
<dbReference type="Pfam" id="PF15468">
    <property type="entry name" value="DUF4636"/>
    <property type="match status" value="1"/>
</dbReference>
<keyword evidence="4" id="KW-1185">Reference proteome</keyword>
<protein>
    <submittedName>
        <fullName evidence="3">Uncharacterized protein</fullName>
    </submittedName>
</protein>
<reference evidence="3" key="1">
    <citation type="submission" date="2025-08" db="UniProtKB">
        <authorList>
            <consortium name="Ensembl"/>
        </authorList>
    </citation>
    <scope>IDENTIFICATION</scope>
</reference>
<keyword evidence="2" id="KW-1133">Transmembrane helix</keyword>
<evidence type="ECO:0000313" key="4">
    <source>
        <dbReference type="Proteomes" id="UP000694424"/>
    </source>
</evidence>
<dbReference type="InterPro" id="IPR027955">
    <property type="entry name" value="DUF4636"/>
</dbReference>
<accession>A0A8B9Q1K9</accession>
<keyword evidence="2" id="KW-0812">Transmembrane</keyword>
<feature type="region of interest" description="Disordered" evidence="1">
    <location>
        <begin position="206"/>
        <end position="231"/>
    </location>
</feature>
<keyword evidence="2" id="KW-0472">Membrane</keyword>